<name>A0A0F8WBB4_9ZZZZ</name>
<dbReference type="PROSITE" id="PS50883">
    <property type="entry name" value="EAL"/>
    <property type="match status" value="1"/>
</dbReference>
<organism evidence="2">
    <name type="scientific">marine sediment metagenome</name>
    <dbReference type="NCBI Taxonomy" id="412755"/>
    <lineage>
        <taxon>unclassified sequences</taxon>
        <taxon>metagenomes</taxon>
        <taxon>ecological metagenomes</taxon>
    </lineage>
</organism>
<reference evidence="2" key="1">
    <citation type="journal article" date="2015" name="Nature">
        <title>Complex archaea that bridge the gap between prokaryotes and eukaryotes.</title>
        <authorList>
            <person name="Spang A."/>
            <person name="Saw J.H."/>
            <person name="Jorgensen S.L."/>
            <person name="Zaremba-Niedzwiedzka K."/>
            <person name="Martijn J."/>
            <person name="Lind A.E."/>
            <person name="van Eijk R."/>
            <person name="Schleper C."/>
            <person name="Guy L."/>
            <person name="Ettema T.J."/>
        </authorList>
    </citation>
    <scope>NUCLEOTIDE SEQUENCE</scope>
</reference>
<dbReference type="Pfam" id="PF00563">
    <property type="entry name" value="EAL"/>
    <property type="match status" value="1"/>
</dbReference>
<gene>
    <name evidence="2" type="ORF">LCGC14_3090250</name>
</gene>
<dbReference type="AlphaFoldDB" id="A0A0F8WBB4"/>
<dbReference type="InterPro" id="IPR001633">
    <property type="entry name" value="EAL_dom"/>
</dbReference>
<dbReference type="GO" id="GO:0071111">
    <property type="term" value="F:cyclic-guanylate-specific phosphodiesterase activity"/>
    <property type="evidence" value="ECO:0007669"/>
    <property type="project" value="InterPro"/>
</dbReference>
<dbReference type="InterPro" id="IPR035919">
    <property type="entry name" value="EAL_sf"/>
</dbReference>
<evidence type="ECO:0000313" key="2">
    <source>
        <dbReference type="EMBL" id="KKK53888.1"/>
    </source>
</evidence>
<protein>
    <recommendedName>
        <fullName evidence="1">EAL domain-containing protein</fullName>
    </recommendedName>
</protein>
<dbReference type="PANTHER" id="PTHR33121:SF79">
    <property type="entry name" value="CYCLIC DI-GMP PHOSPHODIESTERASE PDED-RELATED"/>
    <property type="match status" value="1"/>
</dbReference>
<feature type="domain" description="EAL" evidence="1">
    <location>
        <begin position="1"/>
        <end position="197"/>
    </location>
</feature>
<dbReference type="SUPFAM" id="SSF141868">
    <property type="entry name" value="EAL domain-like"/>
    <property type="match status" value="1"/>
</dbReference>
<proteinExistence type="predicted"/>
<dbReference type="EMBL" id="LAZR01066281">
    <property type="protein sequence ID" value="KKK53888.1"/>
    <property type="molecule type" value="Genomic_DNA"/>
</dbReference>
<accession>A0A0F8WBB4</accession>
<evidence type="ECO:0000259" key="1">
    <source>
        <dbReference type="PROSITE" id="PS50883"/>
    </source>
</evidence>
<sequence length="205" mass="23066">YYFLNVAKISKQCKFITKIILEKSFSTFHKTGIEFSINLSVEDILDRRTVDFITACLKEYGLNQKVVFEILESEGIESYDEVSKFISRVKNLGAAIAIDDFGAGYSNFAHILKLEVDYIKIDSSLIKNIEKDINSQIVVKTIVDFSSRLGIKTIAEFVDSRAIFEKVCELGVDFSQGYLISEPKPAIVDTGAGIQTFTQMTRQVT</sequence>
<comment type="caution">
    <text evidence="2">The sequence shown here is derived from an EMBL/GenBank/DDBJ whole genome shotgun (WGS) entry which is preliminary data.</text>
</comment>
<dbReference type="CDD" id="cd01948">
    <property type="entry name" value="EAL"/>
    <property type="match status" value="1"/>
</dbReference>
<feature type="non-terminal residue" evidence="2">
    <location>
        <position position="1"/>
    </location>
</feature>
<dbReference type="SMART" id="SM00052">
    <property type="entry name" value="EAL"/>
    <property type="match status" value="1"/>
</dbReference>
<dbReference type="InterPro" id="IPR050706">
    <property type="entry name" value="Cyclic-di-GMP_PDE-like"/>
</dbReference>
<dbReference type="Gene3D" id="3.20.20.450">
    <property type="entry name" value="EAL domain"/>
    <property type="match status" value="1"/>
</dbReference>
<dbReference type="PANTHER" id="PTHR33121">
    <property type="entry name" value="CYCLIC DI-GMP PHOSPHODIESTERASE PDEF"/>
    <property type="match status" value="1"/>
</dbReference>